<name>A0A1I4AMJ0_9HYPH</name>
<keyword evidence="2" id="KW-0378">Hydrolase</keyword>
<dbReference type="Pfam" id="PF03061">
    <property type="entry name" value="4HBT"/>
    <property type="match status" value="1"/>
</dbReference>
<dbReference type="InterPro" id="IPR003736">
    <property type="entry name" value="PAAI_dom"/>
</dbReference>
<dbReference type="Proteomes" id="UP000323300">
    <property type="component" value="Unassembled WGS sequence"/>
</dbReference>
<dbReference type="AlphaFoldDB" id="A0A1I4AMJ0"/>
<organism evidence="4 5">
    <name type="scientific">Neomesorhizobium albiziae</name>
    <dbReference type="NCBI Taxonomy" id="335020"/>
    <lineage>
        <taxon>Bacteria</taxon>
        <taxon>Pseudomonadati</taxon>
        <taxon>Pseudomonadota</taxon>
        <taxon>Alphaproteobacteria</taxon>
        <taxon>Hyphomicrobiales</taxon>
        <taxon>Phyllobacteriaceae</taxon>
        <taxon>Neomesorhizobium</taxon>
    </lineage>
</organism>
<gene>
    <name evidence="4" type="ORF">SAMN04488498_108156</name>
</gene>
<evidence type="ECO:0000313" key="5">
    <source>
        <dbReference type="Proteomes" id="UP000323300"/>
    </source>
</evidence>
<dbReference type="RefSeq" id="WP_149760963.1">
    <property type="nucleotide sequence ID" value="NZ_BSPE01000048.1"/>
</dbReference>
<dbReference type="CDD" id="cd03443">
    <property type="entry name" value="PaaI_thioesterase"/>
    <property type="match status" value="1"/>
</dbReference>
<dbReference type="InterPro" id="IPR006683">
    <property type="entry name" value="Thioestr_dom"/>
</dbReference>
<feature type="domain" description="Thioesterase" evidence="3">
    <location>
        <begin position="49"/>
        <end position="126"/>
    </location>
</feature>
<evidence type="ECO:0000259" key="3">
    <source>
        <dbReference type="Pfam" id="PF03061"/>
    </source>
</evidence>
<evidence type="ECO:0000256" key="1">
    <source>
        <dbReference type="ARBA" id="ARBA00008324"/>
    </source>
</evidence>
<proteinExistence type="inferred from homology"/>
<sequence length="141" mass="14690">MQKAARYWIDEILIKSPFAKPLGIEVVDAEPERVTLRLPFRTDLATVGNIVHGGAIATLIDVAGAAASASGIAGDDTVGGATTHLNVAYLAPAEGRDIAAEAVVAHRTRSQTVTDVSVRDCEGALIAKGTVTSRIFRRPAG</sequence>
<keyword evidence="5" id="KW-1185">Reference proteome</keyword>
<protein>
    <submittedName>
        <fullName evidence="4">Uncharacterized domain 1-containing protein</fullName>
    </submittedName>
</protein>
<evidence type="ECO:0000256" key="2">
    <source>
        <dbReference type="ARBA" id="ARBA00022801"/>
    </source>
</evidence>
<dbReference type="GO" id="GO:0047617">
    <property type="term" value="F:fatty acyl-CoA hydrolase activity"/>
    <property type="evidence" value="ECO:0007669"/>
    <property type="project" value="InterPro"/>
</dbReference>
<dbReference type="InterPro" id="IPR039298">
    <property type="entry name" value="ACOT13"/>
</dbReference>
<dbReference type="OrthoDB" id="3477511at2"/>
<dbReference type="NCBIfam" id="TIGR00369">
    <property type="entry name" value="unchar_dom_1"/>
    <property type="match status" value="1"/>
</dbReference>
<evidence type="ECO:0000313" key="4">
    <source>
        <dbReference type="EMBL" id="SFK57430.1"/>
    </source>
</evidence>
<comment type="similarity">
    <text evidence="1">Belongs to the thioesterase PaaI family.</text>
</comment>
<dbReference type="Gene3D" id="3.10.129.10">
    <property type="entry name" value="Hotdog Thioesterase"/>
    <property type="match status" value="1"/>
</dbReference>
<reference evidence="4 5" key="1">
    <citation type="submission" date="2016-10" db="EMBL/GenBank/DDBJ databases">
        <authorList>
            <person name="Varghese N."/>
            <person name="Submissions S."/>
        </authorList>
    </citation>
    <scope>NUCLEOTIDE SEQUENCE [LARGE SCALE GENOMIC DNA]</scope>
    <source>
        <strain evidence="4 5">DSM 21822</strain>
    </source>
</reference>
<dbReference type="PANTHER" id="PTHR21660">
    <property type="entry name" value="THIOESTERASE SUPERFAMILY MEMBER-RELATED"/>
    <property type="match status" value="1"/>
</dbReference>
<dbReference type="PANTHER" id="PTHR21660:SF1">
    <property type="entry name" value="ACYL-COENZYME A THIOESTERASE 13"/>
    <property type="match status" value="1"/>
</dbReference>
<dbReference type="InterPro" id="IPR029069">
    <property type="entry name" value="HotDog_dom_sf"/>
</dbReference>
<accession>A0A1I4AMJ0</accession>
<dbReference type="SUPFAM" id="SSF54637">
    <property type="entry name" value="Thioesterase/thiol ester dehydrase-isomerase"/>
    <property type="match status" value="1"/>
</dbReference>
<dbReference type="EMBL" id="FOSL01000008">
    <property type="protein sequence ID" value="SFK57430.1"/>
    <property type="molecule type" value="Genomic_DNA"/>
</dbReference>